<organism evidence="1 2">
    <name type="scientific">Pipistrellus kuhlii</name>
    <name type="common">Kuhl's pipistrelle</name>
    <dbReference type="NCBI Taxonomy" id="59472"/>
    <lineage>
        <taxon>Eukaryota</taxon>
        <taxon>Metazoa</taxon>
        <taxon>Chordata</taxon>
        <taxon>Craniata</taxon>
        <taxon>Vertebrata</taxon>
        <taxon>Euteleostomi</taxon>
        <taxon>Mammalia</taxon>
        <taxon>Eutheria</taxon>
        <taxon>Laurasiatheria</taxon>
        <taxon>Chiroptera</taxon>
        <taxon>Yangochiroptera</taxon>
        <taxon>Vespertilionidae</taxon>
        <taxon>Pipistrellus</taxon>
    </lineage>
</organism>
<proteinExistence type="predicted"/>
<dbReference type="Proteomes" id="UP000558488">
    <property type="component" value="Unassembled WGS sequence"/>
</dbReference>
<evidence type="ECO:0000313" key="2">
    <source>
        <dbReference type="Proteomes" id="UP000558488"/>
    </source>
</evidence>
<keyword evidence="2" id="KW-1185">Reference proteome</keyword>
<dbReference type="AlphaFoldDB" id="A0A7J7ZJF9"/>
<gene>
    <name evidence="1" type="ORF">mPipKuh1_009611</name>
</gene>
<reference evidence="1 2" key="1">
    <citation type="journal article" date="2020" name="Nature">
        <title>Six reference-quality genomes reveal evolution of bat adaptations.</title>
        <authorList>
            <person name="Jebb D."/>
            <person name="Huang Z."/>
            <person name="Pippel M."/>
            <person name="Hughes G.M."/>
            <person name="Lavrichenko K."/>
            <person name="Devanna P."/>
            <person name="Winkler S."/>
            <person name="Jermiin L.S."/>
            <person name="Skirmuntt E.C."/>
            <person name="Katzourakis A."/>
            <person name="Burkitt-Gray L."/>
            <person name="Ray D.A."/>
            <person name="Sullivan K.A.M."/>
            <person name="Roscito J.G."/>
            <person name="Kirilenko B.M."/>
            <person name="Davalos L.M."/>
            <person name="Corthals A.P."/>
            <person name="Power M.L."/>
            <person name="Jones G."/>
            <person name="Ransome R.D."/>
            <person name="Dechmann D.K.N."/>
            <person name="Locatelli A.G."/>
            <person name="Puechmaille S.J."/>
            <person name="Fedrigo O."/>
            <person name="Jarvis E.D."/>
            <person name="Hiller M."/>
            <person name="Vernes S.C."/>
            <person name="Myers E.W."/>
            <person name="Teeling E.C."/>
        </authorList>
    </citation>
    <scope>NUCLEOTIDE SEQUENCE [LARGE SCALE GENOMIC DNA]</scope>
    <source>
        <strain evidence="1">MPipKuh1</strain>
        <tissue evidence="1">Flight muscle</tissue>
    </source>
</reference>
<comment type="caution">
    <text evidence="1">The sequence shown here is derived from an EMBL/GenBank/DDBJ whole genome shotgun (WGS) entry which is preliminary data.</text>
</comment>
<name>A0A7J7ZJF9_PIPKU</name>
<sequence length="123" mass="13208">MVFSHSDEEPHLGGPEQGCLTNCSKLKSDHITLLNPSNGVQSFFSIKSNLLSMNHEASFYLNPALLPTPTSHSSHPSISLTLLLPASCLPLPLPLPTTLYDFPCNVHSGITLATICPSQNSPE</sequence>
<accession>A0A7J7ZJF9</accession>
<dbReference type="EMBL" id="JACAGB010000003">
    <property type="protein sequence ID" value="KAF6374392.1"/>
    <property type="molecule type" value="Genomic_DNA"/>
</dbReference>
<evidence type="ECO:0000313" key="1">
    <source>
        <dbReference type="EMBL" id="KAF6374392.1"/>
    </source>
</evidence>
<protein>
    <submittedName>
        <fullName evidence="1">Uncharacterized protein</fullName>
    </submittedName>
</protein>